<feature type="chain" id="PRO_5047383003" evidence="3">
    <location>
        <begin position="25"/>
        <end position="246"/>
    </location>
</feature>
<dbReference type="PRINTS" id="PR01805">
    <property type="entry name" value="VACJLIPOPROT"/>
</dbReference>
<dbReference type="PROSITE" id="PS51257">
    <property type="entry name" value="PROKAR_LIPOPROTEIN"/>
    <property type="match status" value="1"/>
</dbReference>
<evidence type="ECO:0000313" key="5">
    <source>
        <dbReference type="Proteomes" id="UP001596492"/>
    </source>
</evidence>
<evidence type="ECO:0000256" key="3">
    <source>
        <dbReference type="SAM" id="SignalP"/>
    </source>
</evidence>
<sequence length="246" mass="26591">MMKIASISALTILGLGGCASTEVAAPGTVYDPYEGFNRRMFALNNTLDKAILEPTAKGYRFVTTEDMREGFSNALANLKEPVTFANEILQGDFIDASNTVGRFALNSTLGVVGLVDVAGSLGIERKSEDFGQTLGKWGVGDGPYLVLPILGSTNPRDLLGTGIDSAFQPLNYAQFSGDTEFRIGRSVLGVVSGREKLIELIADLREQQADPYTAARRIYGQTRDAAIRNGAEDPNAYEDLPNYDEY</sequence>
<keyword evidence="2 3" id="KW-0732">Signal</keyword>
<comment type="similarity">
    <text evidence="1">Belongs to the MlaA family.</text>
</comment>
<dbReference type="Pfam" id="PF04333">
    <property type="entry name" value="MlaA"/>
    <property type="match status" value="1"/>
</dbReference>
<evidence type="ECO:0000313" key="4">
    <source>
        <dbReference type="EMBL" id="MFC7291951.1"/>
    </source>
</evidence>
<dbReference type="InterPro" id="IPR007428">
    <property type="entry name" value="MlaA"/>
</dbReference>
<protein>
    <submittedName>
        <fullName evidence="4">VacJ family lipoprotein</fullName>
    </submittedName>
</protein>
<evidence type="ECO:0000256" key="2">
    <source>
        <dbReference type="ARBA" id="ARBA00022729"/>
    </source>
</evidence>
<dbReference type="PANTHER" id="PTHR30035">
    <property type="entry name" value="LIPOPROTEIN VACJ-RELATED"/>
    <property type="match status" value="1"/>
</dbReference>
<keyword evidence="4" id="KW-0449">Lipoprotein</keyword>
<proteinExistence type="inferred from homology"/>
<dbReference type="Proteomes" id="UP001596492">
    <property type="component" value="Unassembled WGS sequence"/>
</dbReference>
<reference evidence="5" key="1">
    <citation type="journal article" date="2019" name="Int. J. Syst. Evol. Microbiol.">
        <title>The Global Catalogue of Microorganisms (GCM) 10K type strain sequencing project: providing services to taxonomists for standard genome sequencing and annotation.</title>
        <authorList>
            <consortium name="The Broad Institute Genomics Platform"/>
            <consortium name="The Broad Institute Genome Sequencing Center for Infectious Disease"/>
            <person name="Wu L."/>
            <person name="Ma J."/>
        </authorList>
    </citation>
    <scope>NUCLEOTIDE SEQUENCE [LARGE SCALE GENOMIC DNA]</scope>
    <source>
        <strain evidence="5">CCUG 51308</strain>
    </source>
</reference>
<name>A0ABW2ILB4_9PROT</name>
<accession>A0ABW2ILB4</accession>
<gene>
    <name evidence="4" type="ORF">ACFQS8_10020</name>
</gene>
<dbReference type="RefSeq" id="WP_382167192.1">
    <property type="nucleotide sequence ID" value="NZ_JBHTBR010000005.1"/>
</dbReference>
<organism evidence="4 5">
    <name type="scientific">Hirschia litorea</name>
    <dbReference type="NCBI Taxonomy" id="1199156"/>
    <lineage>
        <taxon>Bacteria</taxon>
        <taxon>Pseudomonadati</taxon>
        <taxon>Pseudomonadota</taxon>
        <taxon>Alphaproteobacteria</taxon>
        <taxon>Hyphomonadales</taxon>
        <taxon>Hyphomonadaceae</taxon>
        <taxon>Hirschia</taxon>
    </lineage>
</organism>
<dbReference type="EMBL" id="JBHTBR010000005">
    <property type="protein sequence ID" value="MFC7291951.1"/>
    <property type="molecule type" value="Genomic_DNA"/>
</dbReference>
<keyword evidence="5" id="KW-1185">Reference proteome</keyword>
<comment type="caution">
    <text evidence="4">The sequence shown here is derived from an EMBL/GenBank/DDBJ whole genome shotgun (WGS) entry which is preliminary data.</text>
</comment>
<evidence type="ECO:0000256" key="1">
    <source>
        <dbReference type="ARBA" id="ARBA00010634"/>
    </source>
</evidence>
<feature type="signal peptide" evidence="3">
    <location>
        <begin position="1"/>
        <end position="24"/>
    </location>
</feature>
<dbReference type="PANTHER" id="PTHR30035:SF3">
    <property type="entry name" value="INTERMEMBRANE PHOSPHOLIPID TRANSPORT SYSTEM LIPOPROTEIN MLAA"/>
    <property type="match status" value="1"/>
</dbReference>